<feature type="region of interest" description="Disordered" evidence="3">
    <location>
        <begin position="489"/>
        <end position="511"/>
    </location>
</feature>
<dbReference type="PANTHER" id="PTHR12585:SF70">
    <property type="entry name" value="RAD21_REC8 N TERMINAL DOMAIN PROTEIN (AFU_ORTHOLOGUE AFUA_6G02900)"/>
    <property type="match status" value="1"/>
</dbReference>
<dbReference type="AlphaFoldDB" id="A0AAV9V6X3"/>
<reference evidence="5 6" key="1">
    <citation type="submission" date="2019-10" db="EMBL/GenBank/DDBJ databases">
        <authorList>
            <person name="Palmer J.M."/>
        </authorList>
    </citation>
    <scope>NUCLEOTIDE SEQUENCE [LARGE SCALE GENOMIC DNA]</scope>
    <source>
        <strain evidence="5 6">TWF696</strain>
    </source>
</reference>
<dbReference type="EMBL" id="JAVHNQ010000002">
    <property type="protein sequence ID" value="KAK6355364.1"/>
    <property type="molecule type" value="Genomic_DNA"/>
</dbReference>
<keyword evidence="6" id="KW-1185">Reference proteome</keyword>
<comment type="caution">
    <text evidence="5">The sequence shown here is derived from an EMBL/GenBank/DDBJ whole genome shotgun (WGS) entry which is preliminary data.</text>
</comment>
<name>A0AAV9V6X3_9PEZI</name>
<protein>
    <recommendedName>
        <fullName evidence="4">Rad21/Rec8-like protein N-terminal domain-containing protein</fullName>
    </recommendedName>
</protein>
<dbReference type="InterPro" id="IPR039781">
    <property type="entry name" value="Rad21/Rec8-like"/>
</dbReference>
<feature type="compositionally biased region" description="Basic and acidic residues" evidence="3">
    <location>
        <begin position="644"/>
        <end position="654"/>
    </location>
</feature>
<feature type="compositionally biased region" description="Acidic residues" evidence="3">
    <location>
        <begin position="445"/>
        <end position="454"/>
    </location>
</feature>
<evidence type="ECO:0000313" key="5">
    <source>
        <dbReference type="EMBL" id="KAK6355364.1"/>
    </source>
</evidence>
<accession>A0AAV9V6X3</accession>
<dbReference type="Pfam" id="PF04825">
    <property type="entry name" value="Rad21_Rec8_N"/>
    <property type="match status" value="1"/>
</dbReference>
<evidence type="ECO:0000256" key="1">
    <source>
        <dbReference type="ARBA" id="ARBA00004123"/>
    </source>
</evidence>
<dbReference type="GO" id="GO:0030892">
    <property type="term" value="C:mitotic cohesin complex"/>
    <property type="evidence" value="ECO:0007669"/>
    <property type="project" value="TreeGrafter"/>
</dbReference>
<evidence type="ECO:0000313" key="6">
    <source>
        <dbReference type="Proteomes" id="UP001375240"/>
    </source>
</evidence>
<evidence type="ECO:0000256" key="3">
    <source>
        <dbReference type="SAM" id="MobiDB-lite"/>
    </source>
</evidence>
<comment type="subcellular location">
    <subcellularLocation>
        <location evidence="1">Nucleus</location>
    </subcellularLocation>
</comment>
<feature type="domain" description="Rad21/Rec8-like protein N-terminal" evidence="4">
    <location>
        <begin position="1"/>
        <end position="108"/>
    </location>
</feature>
<feature type="region of interest" description="Disordered" evidence="3">
    <location>
        <begin position="313"/>
        <end position="343"/>
    </location>
</feature>
<feature type="compositionally biased region" description="Low complexity" evidence="3">
    <location>
        <begin position="427"/>
        <end position="436"/>
    </location>
</feature>
<keyword evidence="2" id="KW-0539">Nucleus</keyword>
<feature type="region of interest" description="Disordered" evidence="3">
    <location>
        <begin position="422"/>
        <end position="475"/>
    </location>
</feature>
<organism evidence="5 6">
    <name type="scientific">Orbilia brochopaga</name>
    <dbReference type="NCBI Taxonomy" id="3140254"/>
    <lineage>
        <taxon>Eukaryota</taxon>
        <taxon>Fungi</taxon>
        <taxon>Dikarya</taxon>
        <taxon>Ascomycota</taxon>
        <taxon>Pezizomycotina</taxon>
        <taxon>Orbiliomycetes</taxon>
        <taxon>Orbiliales</taxon>
        <taxon>Orbiliaceae</taxon>
        <taxon>Orbilia</taxon>
    </lineage>
</organism>
<evidence type="ECO:0000256" key="2">
    <source>
        <dbReference type="ARBA" id="ARBA00023242"/>
    </source>
</evidence>
<dbReference type="PANTHER" id="PTHR12585">
    <property type="entry name" value="SCC1 / RAD21 FAMILY MEMBER"/>
    <property type="match status" value="1"/>
</dbReference>
<dbReference type="InterPro" id="IPR006910">
    <property type="entry name" value="Rad21_Rec8_N"/>
</dbReference>
<dbReference type="GO" id="GO:0005634">
    <property type="term" value="C:nucleus"/>
    <property type="evidence" value="ECO:0007669"/>
    <property type="project" value="UniProtKB-SubCell"/>
</dbReference>
<evidence type="ECO:0000259" key="4">
    <source>
        <dbReference type="Pfam" id="PF04825"/>
    </source>
</evidence>
<gene>
    <name evidence="5" type="ORF">TWF696_004473</name>
</gene>
<dbReference type="Proteomes" id="UP001375240">
    <property type="component" value="Unassembled WGS sequence"/>
</dbReference>
<dbReference type="GO" id="GO:0003682">
    <property type="term" value="F:chromatin binding"/>
    <property type="evidence" value="ECO:0007669"/>
    <property type="project" value="TreeGrafter"/>
</dbReference>
<dbReference type="GO" id="GO:0007064">
    <property type="term" value="P:mitotic sister chromatid cohesion"/>
    <property type="evidence" value="ECO:0007669"/>
    <property type="project" value="TreeGrafter"/>
</dbReference>
<proteinExistence type="predicted"/>
<sequence>MFYDHRILTQRKYGVATVWLVATIGSKSSLSKKVHKKEILEVNLAKACRTIVQSENPLALRLQSNLLFGVSRVFFEQYSYLFTDVSNAHQRISKDILQLDTGKIDLVAGRVRPEALLLQDDPAFVPDLEFLTLDVSGLPEDQLNAATQLTLEDKTILPSEHSDLPNRARDRRASFGQLIIPDSSSLEGSGLGFEPPSIGEDFPVNKAHEDQFDDSVDFVFDENGELQDIPVRREGTAQQDYGEMADEPQDLPIVETPKHNRWEDMSASSERVRREHEEGKKNFAANGNLVDLEHLEDGFAGLRVVENSPLAEPFPLRNHHNHEDEDVQEEEKTVAIRQKPRKQAQLARADEALELRTSELAAFGSNYLANMDTARNKRASFQTMHMAKKAALDSIYGWNGMLRAADLQSKFDGKNIIRLLNGDGGDAAKQGGASAQRLKRGLDKVDEDESESESEGSQRGRRVRGEPASDQIGYDLKLNMDEADLPAFNMDDEEPERARRGSSQPDINTAPWNVPQHMSRSGSIMSFGGFGTSSIGGIPSSVNRMFSSTGRRVGSPTALGSSRGFARRGVRVTSSPLVRHVAAMTSAAADLRMESPFSLSSETEMDREDENIGVPQENLDDLGPGLHDSANARDAQNSQLLADTLERESENFFE</sequence>
<feature type="region of interest" description="Disordered" evidence="3">
    <location>
        <begin position="598"/>
        <end position="654"/>
    </location>
</feature>
<feature type="compositionally biased region" description="Polar residues" evidence="3">
    <location>
        <begin position="501"/>
        <end position="511"/>
    </location>
</feature>